<name>A0AAF0ZI50_SOLVR</name>
<protein>
    <recommendedName>
        <fullName evidence="6">Pentatricopeptide repeat-containing protein</fullName>
    </recommendedName>
</protein>
<dbReference type="PANTHER" id="PTHR45717:SF10">
    <property type="entry name" value="OS10G0501000 PROTEIN"/>
    <property type="match status" value="1"/>
</dbReference>
<accession>A0AAF0ZI50</accession>
<evidence type="ECO:0000256" key="1">
    <source>
        <dbReference type="ARBA" id="ARBA00007626"/>
    </source>
</evidence>
<dbReference type="Gene3D" id="1.25.40.10">
    <property type="entry name" value="Tetratricopeptide repeat domain"/>
    <property type="match status" value="1"/>
</dbReference>
<dbReference type="PANTHER" id="PTHR45717">
    <property type="entry name" value="OS12G0527900 PROTEIN"/>
    <property type="match status" value="1"/>
</dbReference>
<keyword evidence="5" id="KW-1185">Reference proteome</keyword>
<evidence type="ECO:0000313" key="4">
    <source>
        <dbReference type="EMBL" id="WMV39230.1"/>
    </source>
</evidence>
<evidence type="ECO:0000313" key="5">
    <source>
        <dbReference type="Proteomes" id="UP001234989"/>
    </source>
</evidence>
<evidence type="ECO:0008006" key="6">
    <source>
        <dbReference type="Google" id="ProtNLM"/>
    </source>
</evidence>
<comment type="similarity">
    <text evidence="1">Belongs to the PPR family. P subfamily.</text>
</comment>
<evidence type="ECO:0000256" key="3">
    <source>
        <dbReference type="PROSITE-ProRule" id="PRU00708"/>
    </source>
</evidence>
<dbReference type="InterPro" id="IPR002885">
    <property type="entry name" value="PPR_rpt"/>
</dbReference>
<gene>
    <name evidence="4" type="ORF">MTR67_032615</name>
</gene>
<dbReference type="AlphaFoldDB" id="A0AAF0ZI50"/>
<dbReference type="InterPro" id="IPR011990">
    <property type="entry name" value="TPR-like_helical_dom_sf"/>
</dbReference>
<dbReference type="GO" id="GO:0003729">
    <property type="term" value="F:mRNA binding"/>
    <property type="evidence" value="ECO:0007669"/>
    <property type="project" value="UniProtKB-ARBA"/>
</dbReference>
<sequence>MIFEWIKRSKDFYISPRDFAVELDLVSKAHGLEAAETYFTSIPDDLRTYQVYGALLNCYADAKVLKKAEDTMQKLKELAYAGTVAYNVMMTLYAKLGYLEKLQSLMLEMEDKGIPGDVISYNILLNAYASVPDVTEMEKVLMKMEADPLLINWSPYTVVAKGYLKAGDIEKANESLKKCENRLKGKREKLGIDMLITLYTSMGKKDVSIVYGINTILVG</sequence>
<dbReference type="Proteomes" id="UP001234989">
    <property type="component" value="Chromosome 7"/>
</dbReference>
<reference evidence="4" key="1">
    <citation type="submission" date="2023-08" db="EMBL/GenBank/DDBJ databases">
        <title>A de novo genome assembly of Solanum verrucosum Schlechtendal, a Mexican diploid species geographically isolated from the other diploid A-genome species in potato relatives.</title>
        <authorList>
            <person name="Hosaka K."/>
        </authorList>
    </citation>
    <scope>NUCLEOTIDE SEQUENCE</scope>
    <source>
        <tissue evidence="4">Young leaves</tissue>
    </source>
</reference>
<feature type="repeat" description="PPR" evidence="3">
    <location>
        <begin position="82"/>
        <end position="116"/>
    </location>
</feature>
<dbReference type="Pfam" id="PF13041">
    <property type="entry name" value="PPR_2"/>
    <property type="match status" value="1"/>
</dbReference>
<keyword evidence="2" id="KW-0677">Repeat</keyword>
<dbReference type="Pfam" id="PF01535">
    <property type="entry name" value="PPR"/>
    <property type="match status" value="1"/>
</dbReference>
<evidence type="ECO:0000256" key="2">
    <source>
        <dbReference type="ARBA" id="ARBA00022737"/>
    </source>
</evidence>
<dbReference type="EMBL" id="CP133618">
    <property type="protein sequence ID" value="WMV39230.1"/>
    <property type="molecule type" value="Genomic_DNA"/>
</dbReference>
<dbReference type="NCBIfam" id="TIGR00756">
    <property type="entry name" value="PPR"/>
    <property type="match status" value="1"/>
</dbReference>
<organism evidence="4 5">
    <name type="scientific">Solanum verrucosum</name>
    <dbReference type="NCBI Taxonomy" id="315347"/>
    <lineage>
        <taxon>Eukaryota</taxon>
        <taxon>Viridiplantae</taxon>
        <taxon>Streptophyta</taxon>
        <taxon>Embryophyta</taxon>
        <taxon>Tracheophyta</taxon>
        <taxon>Spermatophyta</taxon>
        <taxon>Magnoliopsida</taxon>
        <taxon>eudicotyledons</taxon>
        <taxon>Gunneridae</taxon>
        <taxon>Pentapetalae</taxon>
        <taxon>asterids</taxon>
        <taxon>lamiids</taxon>
        <taxon>Solanales</taxon>
        <taxon>Solanaceae</taxon>
        <taxon>Solanoideae</taxon>
        <taxon>Solaneae</taxon>
        <taxon>Solanum</taxon>
    </lineage>
</organism>
<dbReference type="GO" id="GO:0005739">
    <property type="term" value="C:mitochondrion"/>
    <property type="evidence" value="ECO:0007669"/>
    <property type="project" value="TreeGrafter"/>
</dbReference>
<proteinExistence type="inferred from homology"/>
<dbReference type="PROSITE" id="PS51375">
    <property type="entry name" value="PPR"/>
    <property type="match status" value="1"/>
</dbReference>